<name>A0ABQ7G4A6_DUNSA</name>
<feature type="compositionally biased region" description="Polar residues" evidence="1">
    <location>
        <begin position="9"/>
        <end position="21"/>
    </location>
</feature>
<feature type="region of interest" description="Disordered" evidence="1">
    <location>
        <begin position="1"/>
        <end position="43"/>
    </location>
</feature>
<feature type="compositionally biased region" description="Low complexity" evidence="1">
    <location>
        <begin position="341"/>
        <end position="350"/>
    </location>
</feature>
<gene>
    <name evidence="2" type="ORF">DUNSADRAFT_16065</name>
</gene>
<comment type="caution">
    <text evidence="2">The sequence shown here is derived from an EMBL/GenBank/DDBJ whole genome shotgun (WGS) entry which is preliminary data.</text>
</comment>
<dbReference type="Proteomes" id="UP000815325">
    <property type="component" value="Unassembled WGS sequence"/>
</dbReference>
<accession>A0ABQ7G4A6</accession>
<evidence type="ECO:0000313" key="3">
    <source>
        <dbReference type="Proteomes" id="UP000815325"/>
    </source>
</evidence>
<organism evidence="2 3">
    <name type="scientific">Dunaliella salina</name>
    <name type="common">Green alga</name>
    <name type="synonym">Protococcus salinus</name>
    <dbReference type="NCBI Taxonomy" id="3046"/>
    <lineage>
        <taxon>Eukaryota</taxon>
        <taxon>Viridiplantae</taxon>
        <taxon>Chlorophyta</taxon>
        <taxon>core chlorophytes</taxon>
        <taxon>Chlorophyceae</taxon>
        <taxon>CS clade</taxon>
        <taxon>Chlamydomonadales</taxon>
        <taxon>Dunaliellaceae</taxon>
        <taxon>Dunaliella</taxon>
    </lineage>
</organism>
<dbReference type="EMBL" id="MU070159">
    <property type="protein sequence ID" value="KAF5829441.1"/>
    <property type="molecule type" value="Genomic_DNA"/>
</dbReference>
<sequence>MGKKRAAPQPSTKANTKQTTLGDAFAKKARAGDDAPPPPSFEQIECSHRTVKEKLLNTARPFYDKYCERSALMKGATDTETSTVHKTANKRATRSRTSMEADADIEEESLDAFDPSWEKDGLTFVTMLEPLVSPVHGLQRYLQEFLVHIVLNHERHHTDLSMRALRLLMRNAKCHPPCSIPEDAPPGQLRVNKELWVPSDRFKFAGSKCPLILANKHPLDVYLDLWKIAHESSSQSTKHVPFGHILLLEYSSFLIHTDLDVRLCLVQSPQCRGYQKSEEIMKDSILWQTLCTGVGSASAHQMWLGSNRNSVALLQSLVLTFLRSKQKPGQQQQQARTNRRSSSQTPQQQSHVAGTPQGAASTAARLSSTPMGAMTPGVADAQLPNKAPLSVHELGAMASKTLRLWQNMYALADSASGPVLDRSIKGTDLFYLCEHLHQMLTGHARNQDSDPLARTINGLLKGHDEKLALLSVFTPEARLTLLSMQFLDMALKAWTDYAQPSGSSARAMASEGVGVLPLPSGVKNLQDYLERKGLDRSGQAQVDPLQVLACLAPPEARQAAAATVPYLEDAVKGGISDLYTQAKKSLLKVDTHTKDCTGFTLWLSTFSRAAVELQQQHQVQPAEAVALRSLVRSLNTRMDADNDSSFTETLLAQCTKVAMLKAV</sequence>
<evidence type="ECO:0000313" key="2">
    <source>
        <dbReference type="EMBL" id="KAF5829441.1"/>
    </source>
</evidence>
<keyword evidence="3" id="KW-1185">Reference proteome</keyword>
<evidence type="ECO:0000256" key="1">
    <source>
        <dbReference type="SAM" id="MobiDB-lite"/>
    </source>
</evidence>
<protein>
    <submittedName>
        <fullName evidence="2">Uncharacterized protein</fullName>
    </submittedName>
</protein>
<proteinExistence type="predicted"/>
<reference evidence="2" key="1">
    <citation type="submission" date="2017-08" db="EMBL/GenBank/DDBJ databases">
        <authorList>
            <person name="Polle J.E."/>
            <person name="Barry K."/>
            <person name="Cushman J."/>
            <person name="Schmutz J."/>
            <person name="Tran D."/>
            <person name="Hathwaick L.T."/>
            <person name="Yim W.C."/>
            <person name="Jenkins J."/>
            <person name="Mckie-Krisberg Z.M."/>
            <person name="Prochnik S."/>
            <person name="Lindquist E."/>
            <person name="Dockter R.B."/>
            <person name="Adam C."/>
            <person name="Molina H."/>
            <person name="Bunkerborg J."/>
            <person name="Jin E."/>
            <person name="Buchheim M."/>
            <person name="Magnuson J."/>
        </authorList>
    </citation>
    <scope>NUCLEOTIDE SEQUENCE</scope>
    <source>
        <strain evidence="2">CCAP 19/18</strain>
    </source>
</reference>
<feature type="region of interest" description="Disordered" evidence="1">
    <location>
        <begin position="78"/>
        <end position="102"/>
    </location>
</feature>
<feature type="compositionally biased region" description="Polar residues" evidence="1">
    <location>
        <begin position="358"/>
        <end position="370"/>
    </location>
</feature>
<feature type="region of interest" description="Disordered" evidence="1">
    <location>
        <begin position="325"/>
        <end position="379"/>
    </location>
</feature>